<feature type="repeat" description="ANK" evidence="3">
    <location>
        <begin position="254"/>
        <end position="286"/>
    </location>
</feature>
<dbReference type="Pfam" id="PF13637">
    <property type="entry name" value="Ank_4"/>
    <property type="match status" value="1"/>
</dbReference>
<evidence type="ECO:0000256" key="2">
    <source>
        <dbReference type="ARBA" id="ARBA00023043"/>
    </source>
</evidence>
<dbReference type="SMART" id="SM00248">
    <property type="entry name" value="ANK"/>
    <property type="match status" value="15"/>
</dbReference>
<dbReference type="PROSITE" id="PS50209">
    <property type="entry name" value="CARD"/>
    <property type="match status" value="1"/>
</dbReference>
<dbReference type="GO" id="GO:0042981">
    <property type="term" value="P:regulation of apoptotic process"/>
    <property type="evidence" value="ECO:0007669"/>
    <property type="project" value="InterPro"/>
</dbReference>
<keyword evidence="1" id="KW-0677">Repeat</keyword>
<feature type="repeat" description="ANK" evidence="3">
    <location>
        <begin position="287"/>
        <end position="309"/>
    </location>
</feature>
<protein>
    <recommendedName>
        <fullName evidence="4">CARD domain-containing protein</fullName>
    </recommendedName>
</protein>
<dbReference type="InterPro" id="IPR036770">
    <property type="entry name" value="Ankyrin_rpt-contain_sf"/>
</dbReference>
<evidence type="ECO:0000313" key="5">
    <source>
        <dbReference type="EMBL" id="KAJ7332662.1"/>
    </source>
</evidence>
<dbReference type="AlphaFoldDB" id="A0A9Q0XY58"/>
<dbReference type="CDD" id="cd01671">
    <property type="entry name" value="CARD"/>
    <property type="match status" value="1"/>
</dbReference>
<keyword evidence="6" id="KW-1185">Reference proteome</keyword>
<feature type="repeat" description="ANK" evidence="3">
    <location>
        <begin position="474"/>
        <end position="506"/>
    </location>
</feature>
<accession>A0A9Q0XY58</accession>
<evidence type="ECO:0000313" key="6">
    <source>
        <dbReference type="Proteomes" id="UP001142489"/>
    </source>
</evidence>
<dbReference type="SUPFAM" id="SSF47986">
    <property type="entry name" value="DEATH domain"/>
    <property type="match status" value="1"/>
</dbReference>
<dbReference type="Gene3D" id="1.25.40.20">
    <property type="entry name" value="Ankyrin repeat-containing domain"/>
    <property type="match status" value="6"/>
</dbReference>
<feature type="repeat" description="ANK" evidence="3">
    <location>
        <begin position="317"/>
        <end position="349"/>
    </location>
</feature>
<feature type="repeat" description="ANK" evidence="3">
    <location>
        <begin position="540"/>
        <end position="572"/>
    </location>
</feature>
<feature type="repeat" description="ANK" evidence="3">
    <location>
        <begin position="507"/>
        <end position="539"/>
    </location>
</feature>
<dbReference type="Pfam" id="PF00619">
    <property type="entry name" value="CARD"/>
    <property type="match status" value="1"/>
</dbReference>
<keyword evidence="2 3" id="KW-0040">ANK repeat</keyword>
<comment type="caution">
    <text evidence="5">The sequence shown here is derived from an EMBL/GenBank/DDBJ whole genome shotgun (WGS) entry which is preliminary data.</text>
</comment>
<feature type="repeat" description="ANK" evidence="3">
    <location>
        <begin position="606"/>
        <end position="638"/>
    </location>
</feature>
<evidence type="ECO:0000259" key="4">
    <source>
        <dbReference type="PROSITE" id="PS50209"/>
    </source>
</evidence>
<organism evidence="5 6">
    <name type="scientific">Phrynocephalus forsythii</name>
    <dbReference type="NCBI Taxonomy" id="171643"/>
    <lineage>
        <taxon>Eukaryota</taxon>
        <taxon>Metazoa</taxon>
        <taxon>Chordata</taxon>
        <taxon>Craniata</taxon>
        <taxon>Vertebrata</taxon>
        <taxon>Euteleostomi</taxon>
        <taxon>Lepidosauria</taxon>
        <taxon>Squamata</taxon>
        <taxon>Bifurcata</taxon>
        <taxon>Unidentata</taxon>
        <taxon>Episquamata</taxon>
        <taxon>Toxicofera</taxon>
        <taxon>Iguania</taxon>
        <taxon>Acrodonta</taxon>
        <taxon>Agamidae</taxon>
        <taxon>Agaminae</taxon>
        <taxon>Phrynocephalus</taxon>
    </lineage>
</organism>
<dbReference type="Proteomes" id="UP001142489">
    <property type="component" value="Unassembled WGS sequence"/>
</dbReference>
<dbReference type="PANTHER" id="PTHR24161:SF85">
    <property type="entry name" value="PALMITOYLTRANSFERASE HIP14"/>
    <property type="match status" value="1"/>
</dbReference>
<evidence type="ECO:0000256" key="3">
    <source>
        <dbReference type="PROSITE-ProRule" id="PRU00023"/>
    </source>
</evidence>
<feature type="repeat" description="ANK" evidence="3">
    <location>
        <begin position="639"/>
        <end position="671"/>
    </location>
</feature>
<name>A0A9Q0XY58_9SAUR</name>
<dbReference type="Gene3D" id="1.10.533.10">
    <property type="entry name" value="Death Domain, Fas"/>
    <property type="match status" value="1"/>
</dbReference>
<dbReference type="InterPro" id="IPR011029">
    <property type="entry name" value="DEATH-like_dom_sf"/>
</dbReference>
<dbReference type="Pfam" id="PF12796">
    <property type="entry name" value="Ank_2"/>
    <property type="match status" value="5"/>
</dbReference>
<dbReference type="OrthoDB" id="20872at2759"/>
<feature type="repeat" description="ANK" evidence="3">
    <location>
        <begin position="221"/>
        <end position="253"/>
    </location>
</feature>
<dbReference type="PROSITE" id="PS50297">
    <property type="entry name" value="ANK_REP_REGION"/>
    <property type="match status" value="12"/>
</dbReference>
<gene>
    <name evidence="5" type="ORF">JRQ81_014842</name>
</gene>
<dbReference type="InterPro" id="IPR001315">
    <property type="entry name" value="CARD"/>
</dbReference>
<dbReference type="PROSITE" id="PS50088">
    <property type="entry name" value="ANK_REPEAT"/>
    <property type="match status" value="13"/>
</dbReference>
<feature type="repeat" description="ANK" evidence="3">
    <location>
        <begin position="441"/>
        <end position="473"/>
    </location>
</feature>
<evidence type="ECO:0000256" key="1">
    <source>
        <dbReference type="ARBA" id="ARBA00022737"/>
    </source>
</evidence>
<dbReference type="PANTHER" id="PTHR24161">
    <property type="entry name" value="ANK_REP_REGION DOMAIN-CONTAINING PROTEIN-RELATED"/>
    <property type="match status" value="1"/>
</dbReference>
<feature type="repeat" description="ANK" evidence="3">
    <location>
        <begin position="674"/>
        <end position="706"/>
    </location>
</feature>
<dbReference type="SUPFAM" id="SSF48403">
    <property type="entry name" value="Ankyrin repeat"/>
    <property type="match status" value="2"/>
</dbReference>
<feature type="repeat" description="ANK" evidence="3">
    <location>
        <begin position="573"/>
        <end position="605"/>
    </location>
</feature>
<dbReference type="PRINTS" id="PR01415">
    <property type="entry name" value="ANKYRIN"/>
</dbReference>
<feature type="domain" description="CARD" evidence="4">
    <location>
        <begin position="27"/>
        <end position="99"/>
    </location>
</feature>
<dbReference type="EMBL" id="JAPFRF010000005">
    <property type="protein sequence ID" value="KAJ7332662.1"/>
    <property type="molecule type" value="Genomic_DNA"/>
</dbReference>
<dbReference type="InterPro" id="IPR002110">
    <property type="entry name" value="Ankyrin_rpt"/>
</dbReference>
<proteinExistence type="predicted"/>
<feature type="repeat" description="ANK" evidence="3">
    <location>
        <begin position="350"/>
        <end position="378"/>
    </location>
</feature>
<reference evidence="5" key="1">
    <citation type="journal article" date="2023" name="DNA Res.">
        <title>Chromosome-level genome assembly of Phrynocephalus forsythii using third-generation DNA sequencing and Hi-C analysis.</title>
        <authorList>
            <person name="Qi Y."/>
            <person name="Zhao W."/>
            <person name="Zhao Y."/>
            <person name="Niu C."/>
            <person name="Cao S."/>
            <person name="Zhang Y."/>
        </authorList>
    </citation>
    <scope>NUCLEOTIDE SEQUENCE</scope>
    <source>
        <tissue evidence="5">Muscle</tissue>
    </source>
</reference>
<sequence length="775" mass="85041">MSHFKETFNIIVEEYSKHIMHPSSMFTNPYAIEVLKTKRNELVEGINNPDDLLSWLIENGIFSPDTRMVLSYYRTRTAKNSRVLDILASRGERACRLFFYPCLKEIEPHLYSSMRSYVSDINGKIGDARRQLIGYLLEKDKEWVQKGKETHQVKKDNPRQILVRPEKQAGVKHKEKQMSAAGKSTGNDFHSLSIFDSVAKGALSDLERYLQESDVNAVNSAHETLLHIAAAHGHNNIANYLISKGAKLEVKDKQGKTPLHVAAERGHGEVVKTLLQAGANMYSLDQEGKSPLHLAWQNHHTTVLKTILEEERKRHKNQHNFLHMAACRDDSSLIQTLLKNGVLVDAKDEKGQTALGYAVSRGLEKTIKVLLEAGANIDSNILVLAFTSNNQSVFRLLLEYSKGLSPDTMVSTLFKAVQKDLHGIVAALIQRGADVSALNEIQYTPLLVACEMGKTESAKVLIENGASLNDKTPDASSALHLAVQAGATSIVKMLLHKGMDPNITGPGDQRPLHVAALHNKGALIDLLIEGGAKIDLVTKELLTPLHIASYKGHIDVAQKLLQHKANVTVKGKQSKTPLHLAAESGYPAMVELLLDSNADPNITDKEKKTPLHLATIGGHLDTVKALLARKSRSGAKDMDGCIPAHYAAIGGNLEILKALLVTGNNKNINDRNIWRKTPLHLAAEYGHDDLLNYLLSNGAAINALDNNKDTPLHCACKAGHFNCASTLVNWSAGEKANLQATNSLRKTPLQTAESSSSAGQAQIVTLLKKKMLLIR</sequence>